<evidence type="ECO:0000256" key="1">
    <source>
        <dbReference type="SAM" id="SignalP"/>
    </source>
</evidence>
<evidence type="ECO:0000313" key="3">
    <source>
        <dbReference type="EMBL" id="TDQ82352.1"/>
    </source>
</evidence>
<sequence length="100" mass="10878">MPSITAAKFAFILTLTAPLALSAGPAGADDDWERDDCRVTAGAQRIDSSRAIQIAEGLGYQVTEFEIDDGCIELEGRDRHGAKMKLRLDPVSGDIIPYRR</sequence>
<dbReference type="Proteomes" id="UP000295783">
    <property type="component" value="Unassembled WGS sequence"/>
</dbReference>
<keyword evidence="4" id="KW-1185">Reference proteome</keyword>
<proteinExistence type="predicted"/>
<comment type="caution">
    <text evidence="3">The sequence shown here is derived from an EMBL/GenBank/DDBJ whole genome shotgun (WGS) entry which is preliminary data.</text>
</comment>
<dbReference type="EMBL" id="SNYW01000008">
    <property type="protein sequence ID" value="TDQ82352.1"/>
    <property type="molecule type" value="Genomic_DNA"/>
</dbReference>
<accession>A0A4R6WMW9</accession>
<dbReference type="Pfam" id="PF13670">
    <property type="entry name" value="PepSY_2"/>
    <property type="match status" value="1"/>
</dbReference>
<feature type="chain" id="PRO_5021019944" evidence="1">
    <location>
        <begin position="29"/>
        <end position="100"/>
    </location>
</feature>
<dbReference type="AlphaFoldDB" id="A0A4R6WMW9"/>
<reference evidence="3 4" key="1">
    <citation type="submission" date="2019-03" db="EMBL/GenBank/DDBJ databases">
        <title>Genomic Encyclopedia of Type Strains, Phase III (KMG-III): the genomes of soil and plant-associated and newly described type strains.</title>
        <authorList>
            <person name="Whitman W."/>
        </authorList>
    </citation>
    <scope>NUCLEOTIDE SEQUENCE [LARGE SCALE GENOMIC DNA]</scope>
    <source>
        <strain evidence="3 4">CGMCC 1.7660</strain>
    </source>
</reference>
<evidence type="ECO:0000259" key="2">
    <source>
        <dbReference type="Pfam" id="PF13670"/>
    </source>
</evidence>
<feature type="domain" description="PepSY" evidence="2">
    <location>
        <begin position="13"/>
        <end position="96"/>
    </location>
</feature>
<dbReference type="RefSeq" id="WP_166645112.1">
    <property type="nucleotide sequence ID" value="NZ_SNYW01000008.1"/>
</dbReference>
<organism evidence="3 4">
    <name type="scientific">Dongia mobilis</name>
    <dbReference type="NCBI Taxonomy" id="578943"/>
    <lineage>
        <taxon>Bacteria</taxon>
        <taxon>Pseudomonadati</taxon>
        <taxon>Pseudomonadota</taxon>
        <taxon>Alphaproteobacteria</taxon>
        <taxon>Rhodospirillales</taxon>
        <taxon>Dongiaceae</taxon>
        <taxon>Dongia</taxon>
    </lineage>
</organism>
<gene>
    <name evidence="3" type="ORF">A8950_2175</name>
</gene>
<name>A0A4R6WMW9_9PROT</name>
<keyword evidence="1" id="KW-0732">Signal</keyword>
<feature type="signal peptide" evidence="1">
    <location>
        <begin position="1"/>
        <end position="28"/>
    </location>
</feature>
<evidence type="ECO:0000313" key="4">
    <source>
        <dbReference type="Proteomes" id="UP000295783"/>
    </source>
</evidence>
<protein>
    <submittedName>
        <fullName evidence="3">YpeB-like protein with putative protease inhibitory function</fullName>
    </submittedName>
</protein>
<dbReference type="InterPro" id="IPR025711">
    <property type="entry name" value="PepSY"/>
</dbReference>